<dbReference type="EMBL" id="JFHN01000066">
    <property type="protein sequence ID" value="EXU74131.1"/>
    <property type="molecule type" value="Genomic_DNA"/>
</dbReference>
<protein>
    <submittedName>
        <fullName evidence="1">Uncharacterized protein</fullName>
    </submittedName>
</protein>
<evidence type="ECO:0000313" key="1">
    <source>
        <dbReference type="EMBL" id="EXU74131.1"/>
    </source>
</evidence>
<organism evidence="1 2">
    <name type="scientific">Erwinia mallotivora</name>
    <dbReference type="NCBI Taxonomy" id="69222"/>
    <lineage>
        <taxon>Bacteria</taxon>
        <taxon>Pseudomonadati</taxon>
        <taxon>Pseudomonadota</taxon>
        <taxon>Gammaproteobacteria</taxon>
        <taxon>Enterobacterales</taxon>
        <taxon>Erwiniaceae</taxon>
        <taxon>Erwinia</taxon>
    </lineage>
</organism>
<evidence type="ECO:0000313" key="2">
    <source>
        <dbReference type="Proteomes" id="UP000019918"/>
    </source>
</evidence>
<proteinExistence type="predicted"/>
<accession>A0A014LX15</accession>
<reference evidence="1 2" key="1">
    <citation type="submission" date="2014-02" db="EMBL/GenBank/DDBJ databases">
        <title>Draft genome of Erwinia mallotivora strain BT-MARDI, a papaya dieback pathogen.</title>
        <authorList>
            <person name="Redzuan R."/>
            <person name="Abu Bakar N."/>
            <person name="Badrun R."/>
            <person name="Mohd Raih M.F."/>
            <person name="Rozano L."/>
            <person name="Mat Amin N."/>
        </authorList>
    </citation>
    <scope>NUCLEOTIDE SEQUENCE [LARGE SCALE GENOMIC DNA]</scope>
    <source>
        <strain evidence="1 2">BT-MARDI</strain>
    </source>
</reference>
<sequence>MRRTKPYLIYKKTKNLRVIQLLLAIRNWTAQSVIWALKSMMRQRSLNRLESKVVRAATAVLCQKRKLAAGKHVSATFRNRPVRTSRIQTPNNIELFWSYAKRPSRLFGASLRCLTDVMRSSGQVKKASGQGACVELK</sequence>
<comment type="caution">
    <text evidence="1">The sequence shown here is derived from an EMBL/GenBank/DDBJ whole genome shotgun (WGS) entry which is preliminary data.</text>
</comment>
<dbReference type="Proteomes" id="UP000019918">
    <property type="component" value="Unassembled WGS sequence"/>
</dbReference>
<name>A0A014LX15_9GAMM</name>
<keyword evidence="2" id="KW-1185">Reference proteome</keyword>
<gene>
    <name evidence="1" type="ORF">BG55_19125</name>
</gene>
<dbReference type="AlphaFoldDB" id="A0A014LX15"/>